<organism evidence="1 2">
    <name type="scientific">Tindallia californiensis</name>
    <dbReference type="NCBI Taxonomy" id="159292"/>
    <lineage>
        <taxon>Bacteria</taxon>
        <taxon>Bacillati</taxon>
        <taxon>Bacillota</taxon>
        <taxon>Clostridia</taxon>
        <taxon>Peptostreptococcales</taxon>
        <taxon>Tindalliaceae</taxon>
        <taxon>Tindallia</taxon>
    </lineage>
</organism>
<name>A0A1H3PQM1_9FIRM</name>
<evidence type="ECO:0000313" key="1">
    <source>
        <dbReference type="EMBL" id="SDZ03283.1"/>
    </source>
</evidence>
<sequence length="38" mass="4556">MKNMRLKANDIYVSQTREKPFNFVIAKPVSHKKSRFFV</sequence>
<gene>
    <name evidence="1" type="ORF">SAMN05192546_10727</name>
</gene>
<evidence type="ECO:0000313" key="2">
    <source>
        <dbReference type="Proteomes" id="UP000199230"/>
    </source>
</evidence>
<protein>
    <submittedName>
        <fullName evidence="1">Uncharacterized protein</fullName>
    </submittedName>
</protein>
<dbReference type="EMBL" id="FNPV01000007">
    <property type="protein sequence ID" value="SDZ03283.1"/>
    <property type="molecule type" value="Genomic_DNA"/>
</dbReference>
<keyword evidence="2" id="KW-1185">Reference proteome</keyword>
<proteinExistence type="predicted"/>
<dbReference type="STRING" id="159292.SAMN05192546_10727"/>
<dbReference type="Proteomes" id="UP000199230">
    <property type="component" value="Unassembled WGS sequence"/>
</dbReference>
<accession>A0A1H3PQM1</accession>
<reference evidence="1 2" key="1">
    <citation type="submission" date="2016-10" db="EMBL/GenBank/DDBJ databases">
        <authorList>
            <person name="de Groot N.N."/>
        </authorList>
    </citation>
    <scope>NUCLEOTIDE SEQUENCE [LARGE SCALE GENOMIC DNA]</scope>
    <source>
        <strain evidence="1 2">APO</strain>
    </source>
</reference>
<dbReference type="AlphaFoldDB" id="A0A1H3PQM1"/>